<proteinExistence type="predicted"/>
<evidence type="ECO:0000313" key="2">
    <source>
        <dbReference type="Proteomes" id="UP001596395"/>
    </source>
</evidence>
<protein>
    <submittedName>
        <fullName evidence="1">Uncharacterized protein</fullName>
    </submittedName>
</protein>
<organism evidence="1 2">
    <name type="scientific">Halorubellus litoreus</name>
    <dbReference type="NCBI Taxonomy" id="755308"/>
    <lineage>
        <taxon>Archaea</taxon>
        <taxon>Methanobacteriati</taxon>
        <taxon>Methanobacteriota</taxon>
        <taxon>Stenosarchaea group</taxon>
        <taxon>Halobacteria</taxon>
        <taxon>Halobacteriales</taxon>
        <taxon>Halorubellaceae</taxon>
        <taxon>Halorubellus</taxon>
    </lineage>
</organism>
<reference evidence="1 2" key="1">
    <citation type="journal article" date="2019" name="Int. J. Syst. Evol. Microbiol.">
        <title>The Global Catalogue of Microorganisms (GCM) 10K type strain sequencing project: providing services to taxonomists for standard genome sequencing and annotation.</title>
        <authorList>
            <consortium name="The Broad Institute Genomics Platform"/>
            <consortium name="The Broad Institute Genome Sequencing Center for Infectious Disease"/>
            <person name="Wu L."/>
            <person name="Ma J."/>
        </authorList>
    </citation>
    <scope>NUCLEOTIDE SEQUENCE [LARGE SCALE GENOMIC DNA]</scope>
    <source>
        <strain evidence="1 2">GX26</strain>
    </source>
</reference>
<dbReference type="EMBL" id="JBHSXN010000001">
    <property type="protein sequence ID" value="MFC6952056.1"/>
    <property type="molecule type" value="Genomic_DNA"/>
</dbReference>
<dbReference type="Proteomes" id="UP001596395">
    <property type="component" value="Unassembled WGS sequence"/>
</dbReference>
<dbReference type="AlphaFoldDB" id="A0ABD5VAI8"/>
<name>A0ABD5VAI8_9EURY</name>
<gene>
    <name evidence="1" type="ORF">ACFQGB_04200</name>
</gene>
<comment type="caution">
    <text evidence="1">The sequence shown here is derived from an EMBL/GenBank/DDBJ whole genome shotgun (WGS) entry which is preliminary data.</text>
</comment>
<evidence type="ECO:0000313" key="1">
    <source>
        <dbReference type="EMBL" id="MFC6952056.1"/>
    </source>
</evidence>
<accession>A0ABD5VAI8</accession>
<keyword evidence="2" id="KW-1185">Reference proteome</keyword>
<dbReference type="RefSeq" id="WP_336349052.1">
    <property type="nucleotide sequence ID" value="NZ_JAZAQL010000001.1"/>
</dbReference>
<sequence>MDTEATFRVERDGERVVLVPRFWPSDLDAEARSAYDGLRTLHVVEDGAISMPAEYLPGVEPGSTVALSSVWAARTERLGALGAGPFPAGAIDGALADRDRIARTLLDDHGR</sequence>